<accession>A0AAD9DK27</accession>
<dbReference type="Gene3D" id="2.60.120.390">
    <property type="entry name" value="Olfactory marker"/>
    <property type="match status" value="1"/>
</dbReference>
<dbReference type="EMBL" id="JAROKS010000026">
    <property type="protein sequence ID" value="KAK1784666.1"/>
    <property type="molecule type" value="Genomic_DNA"/>
</dbReference>
<reference evidence="3" key="1">
    <citation type="submission" date="2023-03" db="EMBL/GenBank/DDBJ databases">
        <title>Electrophorus voltai genome.</title>
        <authorList>
            <person name="Bian C."/>
        </authorList>
    </citation>
    <scope>NUCLEOTIDE SEQUENCE</scope>
    <source>
        <strain evidence="3">CB-2022</strain>
        <tissue evidence="3">Muscle</tissue>
    </source>
</reference>
<evidence type="ECO:0000313" key="4">
    <source>
        <dbReference type="Proteomes" id="UP001239994"/>
    </source>
</evidence>
<feature type="region of interest" description="Disordered" evidence="1">
    <location>
        <begin position="1"/>
        <end position="22"/>
    </location>
</feature>
<proteinExistence type="predicted"/>
<dbReference type="InterPro" id="IPR013783">
    <property type="entry name" value="Ig-like_fold"/>
</dbReference>
<feature type="compositionally biased region" description="Basic and acidic residues" evidence="1">
    <location>
        <begin position="520"/>
        <end position="537"/>
    </location>
</feature>
<dbReference type="SUPFAM" id="SSF48726">
    <property type="entry name" value="Immunoglobulin"/>
    <property type="match status" value="1"/>
</dbReference>
<sequence length="586" mass="65974">MEGDSQSPPVDPASGTSEMELPFTEDVQLTEMMRLRVQSLQQRGQRRQEGERLLLPHEAVYRLDFAEQELTFLHWNVTLGGPGRLSVTGISQLWTPDLTNLMTRQLLEPTGQFWRTAGEALDAPIKCLEADIQEFGERIAELAKVRKVMYFLFAFKEGAEKDSIRQKGTHFMPQCLSGSQARTGSHKPAVSQLPLVQVMGTDPMDKKMWIIAEFLRGEYESVVATHSKMSERISNERVEFQKDESSSLQVKPKITVDIVMGKAVELQCRNKTSEGTVKWWQTPFGSFEDGKFSNKGPVELGNGNLRIIRTTASHNGLYYCHRVDSHGITIIPYTVNVVTANGIQHKTETYNRSQRMAREGEGSFSQSHFTAAVTSSVLVTFIGAFALGAFSRPYVIKCLSKAVLTPSPKTSSHEHRNGDDVFAVASNEQSLQFDSVFFHSSRNFEDDTVFFAPESSPPFQPKQENEEQRYNSSLSAIETETSDTLSRRDGGESDREERATAAATDPSSHRQPKRRSRVIKVYDYDEEGKRYSHIKEPEELDENEPRRRHRVVSLTRLSAIMSQAEALDSTNRNPAEPDEPLPPSTV</sequence>
<dbReference type="SUPFAM" id="SSF63697">
    <property type="entry name" value="Olfactory marker protein"/>
    <property type="match status" value="1"/>
</dbReference>
<dbReference type="InterPro" id="IPR007110">
    <property type="entry name" value="Ig-like_dom"/>
</dbReference>
<feature type="region of interest" description="Disordered" evidence="1">
    <location>
        <begin position="562"/>
        <end position="586"/>
    </location>
</feature>
<dbReference type="PANTHER" id="PTHR15357:SF1">
    <property type="entry name" value="OLFACTORY MARKER PROTEIN"/>
    <property type="match status" value="1"/>
</dbReference>
<dbReference type="GO" id="GO:0007608">
    <property type="term" value="P:sensory perception of smell"/>
    <property type="evidence" value="ECO:0007669"/>
    <property type="project" value="InterPro"/>
</dbReference>
<dbReference type="PROSITE" id="PS50835">
    <property type="entry name" value="IG_LIKE"/>
    <property type="match status" value="1"/>
</dbReference>
<dbReference type="InterPro" id="IPR009103">
    <property type="entry name" value="Olfactory_marker"/>
</dbReference>
<evidence type="ECO:0000313" key="3">
    <source>
        <dbReference type="EMBL" id="KAK1784666.1"/>
    </source>
</evidence>
<organism evidence="3 4">
    <name type="scientific">Electrophorus voltai</name>
    <dbReference type="NCBI Taxonomy" id="2609070"/>
    <lineage>
        <taxon>Eukaryota</taxon>
        <taxon>Metazoa</taxon>
        <taxon>Chordata</taxon>
        <taxon>Craniata</taxon>
        <taxon>Vertebrata</taxon>
        <taxon>Euteleostomi</taxon>
        <taxon>Actinopterygii</taxon>
        <taxon>Neopterygii</taxon>
        <taxon>Teleostei</taxon>
        <taxon>Ostariophysi</taxon>
        <taxon>Gymnotiformes</taxon>
        <taxon>Gymnotoidei</taxon>
        <taxon>Gymnotidae</taxon>
        <taxon>Electrophorus</taxon>
    </lineage>
</organism>
<dbReference type="InterPro" id="IPR036179">
    <property type="entry name" value="Ig-like_dom_sf"/>
</dbReference>
<dbReference type="AlphaFoldDB" id="A0AAD9DK27"/>
<comment type="caution">
    <text evidence="3">The sequence shown here is derived from an EMBL/GenBank/DDBJ whole genome shotgun (WGS) entry which is preliminary data.</text>
</comment>
<dbReference type="InterPro" id="IPR036727">
    <property type="entry name" value="Olfactory_marker_sf"/>
</dbReference>
<feature type="compositionally biased region" description="Basic and acidic residues" evidence="1">
    <location>
        <begin position="485"/>
        <end position="499"/>
    </location>
</feature>
<evidence type="ECO:0000259" key="2">
    <source>
        <dbReference type="PROSITE" id="PS50835"/>
    </source>
</evidence>
<gene>
    <name evidence="3" type="ORF">P4O66_003348</name>
</gene>
<evidence type="ECO:0000256" key="1">
    <source>
        <dbReference type="SAM" id="MobiDB-lite"/>
    </source>
</evidence>
<protein>
    <recommendedName>
        <fullName evidence="2">Ig-like domain-containing protein</fullName>
    </recommendedName>
</protein>
<dbReference type="InterPro" id="IPR003599">
    <property type="entry name" value="Ig_sub"/>
</dbReference>
<dbReference type="SMART" id="SM00409">
    <property type="entry name" value="IG"/>
    <property type="match status" value="1"/>
</dbReference>
<feature type="region of interest" description="Disordered" evidence="1">
    <location>
        <begin position="449"/>
        <end position="548"/>
    </location>
</feature>
<dbReference type="Gene3D" id="2.60.40.10">
    <property type="entry name" value="Immunoglobulins"/>
    <property type="match status" value="1"/>
</dbReference>
<dbReference type="PANTHER" id="PTHR15357">
    <property type="entry name" value="OLFACTORY MARKER PROTEIN"/>
    <property type="match status" value="1"/>
</dbReference>
<name>A0AAD9DK27_9TELE</name>
<dbReference type="Pfam" id="PF06554">
    <property type="entry name" value="Olfactory_mark"/>
    <property type="match status" value="1"/>
</dbReference>
<feature type="domain" description="Ig-like" evidence="2">
    <location>
        <begin position="246"/>
        <end position="336"/>
    </location>
</feature>
<feature type="compositionally biased region" description="Polar residues" evidence="1">
    <location>
        <begin position="470"/>
        <end position="484"/>
    </location>
</feature>
<dbReference type="GO" id="GO:0007165">
    <property type="term" value="P:signal transduction"/>
    <property type="evidence" value="ECO:0007669"/>
    <property type="project" value="InterPro"/>
</dbReference>
<keyword evidence="4" id="KW-1185">Reference proteome</keyword>
<dbReference type="Proteomes" id="UP001239994">
    <property type="component" value="Unassembled WGS sequence"/>
</dbReference>